<name>A0A5J4RBP9_9ZZZZ</name>
<dbReference type="EMBL" id="SNRY01001542">
    <property type="protein sequence ID" value="KAA6330153.1"/>
    <property type="molecule type" value="Genomic_DNA"/>
</dbReference>
<feature type="coiled-coil region" evidence="1">
    <location>
        <begin position="160"/>
        <end position="187"/>
    </location>
</feature>
<evidence type="ECO:0000256" key="1">
    <source>
        <dbReference type="SAM" id="Coils"/>
    </source>
</evidence>
<organism evidence="2">
    <name type="scientific">termite gut metagenome</name>
    <dbReference type="NCBI Taxonomy" id="433724"/>
    <lineage>
        <taxon>unclassified sequences</taxon>
        <taxon>metagenomes</taxon>
        <taxon>organismal metagenomes</taxon>
    </lineage>
</organism>
<reference evidence="2" key="1">
    <citation type="submission" date="2019-03" db="EMBL/GenBank/DDBJ databases">
        <title>Single cell metagenomics reveals metabolic interactions within the superorganism composed of flagellate Streblomastix strix and complex community of Bacteroidetes bacteria on its surface.</title>
        <authorList>
            <person name="Treitli S.C."/>
            <person name="Kolisko M."/>
            <person name="Husnik F."/>
            <person name="Keeling P."/>
            <person name="Hampl V."/>
        </authorList>
    </citation>
    <scope>NUCLEOTIDE SEQUENCE</scope>
    <source>
        <strain evidence="2">STM</strain>
    </source>
</reference>
<evidence type="ECO:0000313" key="2">
    <source>
        <dbReference type="EMBL" id="KAA6330153.1"/>
    </source>
</evidence>
<keyword evidence="1" id="KW-0175">Coiled coil</keyword>
<proteinExistence type="predicted"/>
<dbReference type="AlphaFoldDB" id="A0A5J4RBP9"/>
<sequence length="190" mass="21801">MQEIKLEKIGDKVKVACPNNEKFLKKVDDLRGRWKEKAWWFDGSIIENVREAMLETYGTTGEVPYDNCTLVITNFSDRETLGPVILFGRTIAKASSRNSGAELGKDIIFIKGRYESGGTIKNWATKVYKATFEIQKFPIPSLELEEVKQAIEKGWCKVKKAKKKRSREEIQKEIESLLLQIKKLEDELNA</sequence>
<gene>
    <name evidence="2" type="ORF">EZS27_021105</name>
</gene>
<protein>
    <submittedName>
        <fullName evidence="2">Uncharacterized protein</fullName>
    </submittedName>
</protein>
<comment type="caution">
    <text evidence="2">The sequence shown here is derived from an EMBL/GenBank/DDBJ whole genome shotgun (WGS) entry which is preliminary data.</text>
</comment>
<accession>A0A5J4RBP9</accession>